<evidence type="ECO:0000256" key="2">
    <source>
        <dbReference type="SAM" id="MobiDB-lite"/>
    </source>
</evidence>
<dbReference type="Proteomes" id="UP000041254">
    <property type="component" value="Unassembled WGS sequence"/>
</dbReference>
<evidence type="ECO:0000256" key="3">
    <source>
        <dbReference type="SAM" id="SignalP"/>
    </source>
</evidence>
<keyword evidence="1" id="KW-0802">TPR repeat</keyword>
<organism evidence="4 5">
    <name type="scientific">Vitrella brassicaformis (strain CCMP3155)</name>
    <dbReference type="NCBI Taxonomy" id="1169540"/>
    <lineage>
        <taxon>Eukaryota</taxon>
        <taxon>Sar</taxon>
        <taxon>Alveolata</taxon>
        <taxon>Colpodellida</taxon>
        <taxon>Vitrellaceae</taxon>
        <taxon>Vitrella</taxon>
    </lineage>
</organism>
<feature type="compositionally biased region" description="Acidic residues" evidence="2">
    <location>
        <begin position="74"/>
        <end position="84"/>
    </location>
</feature>
<feature type="chain" id="PRO_5005191071" evidence="3">
    <location>
        <begin position="27"/>
        <end position="699"/>
    </location>
</feature>
<dbReference type="InterPro" id="IPR019734">
    <property type="entry name" value="TPR_rpt"/>
</dbReference>
<reference evidence="4 5" key="1">
    <citation type="submission" date="2014-11" db="EMBL/GenBank/DDBJ databases">
        <authorList>
            <person name="Zhu J."/>
            <person name="Qi W."/>
            <person name="Song R."/>
        </authorList>
    </citation>
    <scope>NUCLEOTIDE SEQUENCE [LARGE SCALE GENOMIC DNA]</scope>
</reference>
<dbReference type="VEuPathDB" id="CryptoDB:Vbra_19699"/>
<gene>
    <name evidence="4" type="ORF">Vbra_19699</name>
</gene>
<protein>
    <submittedName>
        <fullName evidence="4">Uncharacterized protein</fullName>
    </submittedName>
</protein>
<feature type="region of interest" description="Disordered" evidence="2">
    <location>
        <begin position="672"/>
        <end position="699"/>
    </location>
</feature>
<dbReference type="InParanoid" id="A0A0G4H6Z2"/>
<dbReference type="EMBL" id="CDMY01001045">
    <property type="protein sequence ID" value="CEM39642.1"/>
    <property type="molecule type" value="Genomic_DNA"/>
</dbReference>
<feature type="repeat" description="TPR" evidence="1">
    <location>
        <begin position="210"/>
        <end position="243"/>
    </location>
</feature>
<sequence>MHGISVQRLLFFLSIYLFAFLRSGTAFRSSPSVYQIIRPCTSPAGCRPSRSHALKFDKSSSSSSSSSDRKEPTPEEDNEEETEEEKQAAMMEMMDQSVQKAIIEARTRRIAGGVEDRATQVRRGRKRRKGEEMRVALTLDRIRRQQEYSMRAMGVDTDTDKQGSEKQAAETIAAAMEAAQEAISFGQYATAVRLLREIEPLISYGTQLGGEAYLELAMAYEMDGQRESAKKTYRTLIKLNGSRNIRGDAKTLLFRLESDERLRNVQLDWEDVDPEVAKALRQKYALNRDDFATGQSIADLIVPRRRREEYSTYAYREADGWSSETLPVAIWELEIARENLLAAAKQSNPLVFGPLFGAQPVSPTEIVEALRCVKRVYRREQMGLQQTDYLRMGRSRSGQAAKAPPPAVSAAAKLIESTDDEGDGSDGGEDIMRGGMGLGLPARVLSIDEENKMMQRPETLSEKLCGEFRLAYTASGPSGIHFTYQSDQDLGAAGLPVLSPADPSQTQQLQDQANRVPSLTLSDARVTTRARQGGRRTRVEVRADYKLPLGVVGCAGLAGEGVYAPSSGHLRLTYRRAWVDFFNTGARLSVPTAGLVGNTKGQLLLLDDRLMVTSTAVPTKRFAQRFKAMQVKGCSVWCRPVDAPLPSQTAIRIVHTRDWLFSKYGQVTEVSSGGGSGDSGGSLPMAASNTPDSVAAVGA</sequence>
<evidence type="ECO:0000313" key="5">
    <source>
        <dbReference type="Proteomes" id="UP000041254"/>
    </source>
</evidence>
<feature type="region of interest" description="Disordered" evidence="2">
    <location>
        <begin position="43"/>
        <end position="87"/>
    </location>
</feature>
<dbReference type="InterPro" id="IPR011990">
    <property type="entry name" value="TPR-like_helical_dom_sf"/>
</dbReference>
<keyword evidence="5" id="KW-1185">Reference proteome</keyword>
<dbReference type="Gene3D" id="1.25.40.10">
    <property type="entry name" value="Tetratricopeptide repeat domain"/>
    <property type="match status" value="1"/>
</dbReference>
<dbReference type="PROSITE" id="PS50005">
    <property type="entry name" value="TPR"/>
    <property type="match status" value="1"/>
</dbReference>
<keyword evidence="3" id="KW-0732">Signal</keyword>
<feature type="signal peptide" evidence="3">
    <location>
        <begin position="1"/>
        <end position="26"/>
    </location>
</feature>
<evidence type="ECO:0000256" key="1">
    <source>
        <dbReference type="PROSITE-ProRule" id="PRU00339"/>
    </source>
</evidence>
<evidence type="ECO:0000313" key="4">
    <source>
        <dbReference type="EMBL" id="CEM39642.1"/>
    </source>
</evidence>
<dbReference type="OrthoDB" id="206869at2759"/>
<dbReference type="AlphaFoldDB" id="A0A0G4H6Z2"/>
<accession>A0A0G4H6Z2</accession>
<name>A0A0G4H6Z2_VITBC</name>
<proteinExistence type="predicted"/>